<keyword evidence="3" id="KW-1185">Reference proteome</keyword>
<dbReference type="Proteomes" id="UP001054945">
    <property type="component" value="Unassembled WGS sequence"/>
</dbReference>
<proteinExistence type="predicted"/>
<dbReference type="AlphaFoldDB" id="A0AAV4RC66"/>
<sequence>MWLTPSVSVVLLLHAINCEVSADNASTRTKKFLIDVGESSSNAISKPTPDHPLKVFINNTANSNTSEEETFPNFYKMDFMATYLLMKA</sequence>
<reference evidence="2 3" key="1">
    <citation type="submission" date="2021-06" db="EMBL/GenBank/DDBJ databases">
        <title>Caerostris extrusa draft genome.</title>
        <authorList>
            <person name="Kono N."/>
            <person name="Arakawa K."/>
        </authorList>
    </citation>
    <scope>NUCLEOTIDE SEQUENCE [LARGE SCALE GENOMIC DNA]</scope>
</reference>
<gene>
    <name evidence="2" type="ORF">CEXT_128731</name>
</gene>
<evidence type="ECO:0000313" key="2">
    <source>
        <dbReference type="EMBL" id="GIY17906.1"/>
    </source>
</evidence>
<protein>
    <submittedName>
        <fullName evidence="2">Uncharacterized protein</fullName>
    </submittedName>
</protein>
<dbReference type="EMBL" id="BPLR01007561">
    <property type="protein sequence ID" value="GIY17906.1"/>
    <property type="molecule type" value="Genomic_DNA"/>
</dbReference>
<comment type="caution">
    <text evidence="2">The sequence shown here is derived from an EMBL/GenBank/DDBJ whole genome shotgun (WGS) entry which is preliminary data.</text>
</comment>
<evidence type="ECO:0000313" key="3">
    <source>
        <dbReference type="Proteomes" id="UP001054945"/>
    </source>
</evidence>
<feature type="chain" id="PRO_5043966213" evidence="1">
    <location>
        <begin position="23"/>
        <end position="88"/>
    </location>
</feature>
<accession>A0AAV4RC66</accession>
<feature type="signal peptide" evidence="1">
    <location>
        <begin position="1"/>
        <end position="22"/>
    </location>
</feature>
<name>A0AAV4RC66_CAEEX</name>
<organism evidence="2 3">
    <name type="scientific">Caerostris extrusa</name>
    <name type="common">Bark spider</name>
    <name type="synonym">Caerostris bankana</name>
    <dbReference type="NCBI Taxonomy" id="172846"/>
    <lineage>
        <taxon>Eukaryota</taxon>
        <taxon>Metazoa</taxon>
        <taxon>Ecdysozoa</taxon>
        <taxon>Arthropoda</taxon>
        <taxon>Chelicerata</taxon>
        <taxon>Arachnida</taxon>
        <taxon>Araneae</taxon>
        <taxon>Araneomorphae</taxon>
        <taxon>Entelegynae</taxon>
        <taxon>Araneoidea</taxon>
        <taxon>Araneidae</taxon>
        <taxon>Caerostris</taxon>
    </lineage>
</organism>
<evidence type="ECO:0000256" key="1">
    <source>
        <dbReference type="SAM" id="SignalP"/>
    </source>
</evidence>
<keyword evidence="1" id="KW-0732">Signal</keyword>